<gene>
    <name evidence="1" type="ORF">BCY91_02600</name>
</gene>
<dbReference type="InterPro" id="IPR025921">
    <property type="entry name" value="HmuY"/>
</dbReference>
<evidence type="ECO:0000313" key="2">
    <source>
        <dbReference type="Proteomes" id="UP000283433"/>
    </source>
</evidence>
<comment type="caution">
    <text evidence="1">The sequence shown here is derived from an EMBL/GenBank/DDBJ whole genome shotgun (WGS) entry which is preliminary data.</text>
</comment>
<evidence type="ECO:0008006" key="3">
    <source>
        <dbReference type="Google" id="ProtNLM"/>
    </source>
</evidence>
<keyword evidence="2" id="KW-1185">Reference proteome</keyword>
<dbReference type="OrthoDB" id="5510929at2"/>
<evidence type="ECO:0000313" key="1">
    <source>
        <dbReference type="EMBL" id="RKD17056.1"/>
    </source>
</evidence>
<reference evidence="1 2" key="1">
    <citation type="submission" date="2016-07" db="EMBL/GenBank/DDBJ databases">
        <title>Genome of Pelobium manganitolerans.</title>
        <authorList>
            <person name="Wu S."/>
            <person name="Wang G."/>
        </authorList>
    </citation>
    <scope>NUCLEOTIDE SEQUENCE [LARGE SCALE GENOMIC DNA]</scope>
    <source>
        <strain evidence="1 2">YS-25</strain>
    </source>
</reference>
<dbReference type="AlphaFoldDB" id="A0A419S7C0"/>
<proteinExistence type="predicted"/>
<dbReference type="CDD" id="cd12105">
    <property type="entry name" value="HmuY"/>
    <property type="match status" value="1"/>
</dbReference>
<dbReference type="Pfam" id="PF14064">
    <property type="entry name" value="HmuY"/>
    <property type="match status" value="1"/>
</dbReference>
<sequence>MEEFGRSLMMITLCLSTFLYSCKKDEQQKSLEDGKSTVVYDLAGDTNAAMGSTGEGKEQKPFRAFLFRFADKQQIWLKNAADSAKYLKSNDWDIAFTGPYNSEIFVNNGSKNGNPGYGGTANGQIIKLDQAYETLDQAPADSEFANSTLNKIGWASNDDSAGWFTYSLNLHMMNAIRNRVYAIKLPNGKYAKLEIINAYKGNPPSITEAYWPAPYYTFRYYVQADGSHNLKTR</sequence>
<name>A0A419S7C0_9SPHI</name>
<accession>A0A419S7C0</accession>
<organism evidence="1 2">
    <name type="scientific">Pelobium manganitolerans</name>
    <dbReference type="NCBI Taxonomy" id="1842495"/>
    <lineage>
        <taxon>Bacteria</taxon>
        <taxon>Pseudomonadati</taxon>
        <taxon>Bacteroidota</taxon>
        <taxon>Sphingobacteriia</taxon>
        <taxon>Sphingobacteriales</taxon>
        <taxon>Sphingobacteriaceae</taxon>
        <taxon>Pelobium</taxon>
    </lineage>
</organism>
<protein>
    <recommendedName>
        <fullName evidence="3">HmuY protein</fullName>
    </recommendedName>
</protein>
<dbReference type="Proteomes" id="UP000283433">
    <property type="component" value="Unassembled WGS sequence"/>
</dbReference>
<dbReference type="EMBL" id="MBTA01000012">
    <property type="protein sequence ID" value="RKD17056.1"/>
    <property type="molecule type" value="Genomic_DNA"/>
</dbReference>
<dbReference type="PROSITE" id="PS51257">
    <property type="entry name" value="PROKAR_LIPOPROTEIN"/>
    <property type="match status" value="1"/>
</dbReference>
<dbReference type="RefSeq" id="WP_120181250.1">
    <property type="nucleotide sequence ID" value="NZ_MBTA01000012.1"/>
</dbReference>